<dbReference type="Proteomes" id="UP000283833">
    <property type="component" value="Unassembled WGS sequence"/>
</dbReference>
<organism evidence="1 3">
    <name type="scientific">Phocaeicola vulgatus</name>
    <name type="common">Bacteroides vulgatus</name>
    <dbReference type="NCBI Taxonomy" id="821"/>
    <lineage>
        <taxon>Bacteria</taxon>
        <taxon>Pseudomonadati</taxon>
        <taxon>Bacteroidota</taxon>
        <taxon>Bacteroidia</taxon>
        <taxon>Bacteroidales</taxon>
        <taxon>Bacteroidaceae</taxon>
        <taxon>Phocaeicola</taxon>
    </lineage>
</organism>
<accession>A0A396F049</accession>
<dbReference type="EMBL" id="QRUD01000014">
    <property type="protein sequence ID" value="RGR41545.1"/>
    <property type="molecule type" value="Genomic_DNA"/>
</dbReference>
<gene>
    <name evidence="2" type="ORF">DWX04_10850</name>
    <name evidence="1" type="ORF">DWY53_06465</name>
</gene>
<dbReference type="EMBL" id="QRXI01000012">
    <property type="protein sequence ID" value="RGT93424.1"/>
    <property type="molecule type" value="Genomic_DNA"/>
</dbReference>
<dbReference type="Proteomes" id="UP000266497">
    <property type="component" value="Unassembled WGS sequence"/>
</dbReference>
<sequence>MDKTVKEITLDYAIEIASLTEINSEPLYDEITCQKWSAHYFYDERRYRNIIIDVVELPHSNAPEVLPTYKLFNQLNSIFRHLHLCIDNYGYLSSVVNIKEIQDKWENVRNGLLSEYEGIKQVKKMIEKLDYAYYACEGTLMQSLLHLIFLVRYREENKFEIELPSVLNEGELIDIDLQKTVSERDRQHYCGKGYVHHQSAMKKAYDKQIKPLTQSEFDYDFTIDIEYIFNSEHRVQKIEACIKEQSSDRFVHKKTVTFSLIPKE</sequence>
<protein>
    <submittedName>
        <fullName evidence="1">Uncharacterized protein</fullName>
    </submittedName>
</protein>
<comment type="caution">
    <text evidence="1">The sequence shown here is derived from an EMBL/GenBank/DDBJ whole genome shotgun (WGS) entry which is preliminary data.</text>
</comment>
<evidence type="ECO:0000313" key="3">
    <source>
        <dbReference type="Proteomes" id="UP000266497"/>
    </source>
</evidence>
<name>A0A396F049_PHOVU</name>
<evidence type="ECO:0000313" key="1">
    <source>
        <dbReference type="EMBL" id="RGR41545.1"/>
    </source>
</evidence>
<proteinExistence type="predicted"/>
<evidence type="ECO:0000313" key="2">
    <source>
        <dbReference type="EMBL" id="RGT93424.1"/>
    </source>
</evidence>
<dbReference type="RefSeq" id="WP_117589743.1">
    <property type="nucleotide sequence ID" value="NZ_JAKKXE010000043.1"/>
</dbReference>
<evidence type="ECO:0000313" key="4">
    <source>
        <dbReference type="Proteomes" id="UP000283833"/>
    </source>
</evidence>
<dbReference type="AlphaFoldDB" id="A0A396F049"/>
<reference evidence="3 4" key="1">
    <citation type="submission" date="2018-08" db="EMBL/GenBank/DDBJ databases">
        <title>A genome reference for cultivated species of the human gut microbiota.</title>
        <authorList>
            <person name="Zou Y."/>
            <person name="Xue W."/>
            <person name="Luo G."/>
        </authorList>
    </citation>
    <scope>NUCLEOTIDE SEQUENCE [LARGE SCALE GENOMIC DNA]</scope>
    <source>
        <strain evidence="2 4">AF18-14</strain>
        <strain evidence="1 3">AF25-30LB</strain>
    </source>
</reference>